<evidence type="ECO:0000259" key="1">
    <source>
        <dbReference type="Pfam" id="PF03417"/>
    </source>
</evidence>
<dbReference type="InterPro" id="IPR047801">
    <property type="entry name" value="Peptidase_C45"/>
</dbReference>
<evidence type="ECO:0000313" key="2">
    <source>
        <dbReference type="EMBL" id="MCE5975136.1"/>
    </source>
</evidence>
<sequence>MSDALSLVLAGTAEERGRGQAQAGRIEQVRAATIGRVAQARAEGLIDAAAEEYLRRQHAFHAHVDPEGLAELEGIAAGFGFDPAEMFAHLHLGTLRDLKGGARLDDGCSAWAVAGGPDGPLVVKNRDFSGMHLGIQTVARHEGPDVKTGALLCLGSLGSPGAYSSGINARGFALADTQVAVRHHRVGWLRYFLMTRLLARCASVDEAVRMVQAHPHAGGGTLIMADASGATAAVELGAAGPQIIRRGCVMRTNHYVTAELADDTLLPEGDCIASNSRRRFEFLAEKLPQKAWDRATARELMATHPEGGAPICQHGAEDGTLTIASAIYSCVAPGLLLCAGSPCRTAWNAHELTG</sequence>
<feature type="domain" description="Peptidase C45 hydrolase" evidence="1">
    <location>
        <begin position="116"/>
        <end position="342"/>
    </location>
</feature>
<dbReference type="Pfam" id="PF03417">
    <property type="entry name" value="AAT"/>
    <property type="match status" value="1"/>
</dbReference>
<dbReference type="PANTHER" id="PTHR34180">
    <property type="entry name" value="PEPTIDASE C45"/>
    <property type="match status" value="1"/>
</dbReference>
<dbReference type="PANTHER" id="PTHR34180:SF1">
    <property type="entry name" value="BETA-ALANYL-DOPAMINE_CARCININE HYDROLASE"/>
    <property type="match status" value="1"/>
</dbReference>
<gene>
    <name evidence="2" type="ORF">LZA78_16805</name>
</gene>
<dbReference type="RefSeq" id="WP_233678055.1">
    <property type="nucleotide sequence ID" value="NZ_JAJUOS010000018.1"/>
</dbReference>
<dbReference type="Proteomes" id="UP001521181">
    <property type="component" value="Unassembled WGS sequence"/>
</dbReference>
<protein>
    <submittedName>
        <fullName evidence="2">C45 family peptidase</fullName>
    </submittedName>
</protein>
<accession>A0ABS8YZB8</accession>
<dbReference type="NCBIfam" id="NF040521">
    <property type="entry name" value="C45_proenzyme"/>
    <property type="match status" value="1"/>
</dbReference>
<dbReference type="EMBL" id="JAJUOS010000018">
    <property type="protein sequence ID" value="MCE5975136.1"/>
    <property type="molecule type" value="Genomic_DNA"/>
</dbReference>
<evidence type="ECO:0000313" key="3">
    <source>
        <dbReference type="Proteomes" id="UP001521181"/>
    </source>
</evidence>
<comment type="caution">
    <text evidence="2">The sequence shown here is derived from an EMBL/GenBank/DDBJ whole genome shotgun (WGS) entry which is preliminary data.</text>
</comment>
<dbReference type="InterPro" id="IPR005079">
    <property type="entry name" value="Peptidase_C45_hydrolase"/>
</dbReference>
<proteinExistence type="predicted"/>
<keyword evidence="3" id="KW-1185">Reference proteome</keyword>
<name>A0ABS8YZB8_9RHOB</name>
<organism evidence="2 3">
    <name type="scientific">Rhodobacter flavimaris</name>
    <dbReference type="NCBI Taxonomy" id="2907145"/>
    <lineage>
        <taxon>Bacteria</taxon>
        <taxon>Pseudomonadati</taxon>
        <taxon>Pseudomonadota</taxon>
        <taxon>Alphaproteobacteria</taxon>
        <taxon>Rhodobacterales</taxon>
        <taxon>Rhodobacter group</taxon>
        <taxon>Rhodobacter</taxon>
    </lineage>
</organism>
<dbReference type="InterPro" id="IPR047794">
    <property type="entry name" value="C45_proenzyme-like"/>
</dbReference>
<dbReference type="Gene3D" id="3.60.60.10">
    <property type="entry name" value="Penicillin V Acylase, Chain A"/>
    <property type="match status" value="1"/>
</dbReference>
<reference evidence="2 3" key="1">
    <citation type="submission" date="2021-12" db="EMBL/GenBank/DDBJ databases">
        <title>Sinirhodobacter sp. WL0062 is a bacterium isolated from seawater.</title>
        <authorList>
            <person name="Wang L."/>
            <person name="He W."/>
            <person name="Zhang D.-F."/>
        </authorList>
    </citation>
    <scope>NUCLEOTIDE SEQUENCE [LARGE SCALE GENOMIC DNA]</scope>
    <source>
        <strain evidence="2 3">WL0062</strain>
    </source>
</reference>